<evidence type="ECO:0000313" key="8">
    <source>
        <dbReference type="Proteomes" id="UP000591948"/>
    </source>
</evidence>
<keyword evidence="8" id="KW-1185">Reference proteome</keyword>
<evidence type="ECO:0000259" key="6">
    <source>
        <dbReference type="PROSITE" id="PS51900"/>
    </source>
</evidence>
<dbReference type="PANTHER" id="PTHR30349:SF81">
    <property type="entry name" value="TYROSINE RECOMBINASE XERC"/>
    <property type="match status" value="1"/>
</dbReference>
<dbReference type="InterPro" id="IPR004107">
    <property type="entry name" value="Integrase_SAM-like_N"/>
</dbReference>
<evidence type="ECO:0000256" key="2">
    <source>
        <dbReference type="ARBA" id="ARBA00023125"/>
    </source>
</evidence>
<dbReference type="RefSeq" id="WP_219855579.1">
    <property type="nucleotide sequence ID" value="NZ_BLRY01000052.1"/>
</dbReference>
<dbReference type="InterPro" id="IPR010998">
    <property type="entry name" value="Integrase_recombinase_N"/>
</dbReference>
<evidence type="ECO:0000256" key="4">
    <source>
        <dbReference type="PROSITE-ProRule" id="PRU01248"/>
    </source>
</evidence>
<protein>
    <recommendedName>
        <fullName evidence="9">Core-binding (CB) domain-containing protein</fullName>
    </recommendedName>
</protein>
<accession>A0A6V8QHZ4</accession>
<dbReference type="PANTHER" id="PTHR30349">
    <property type="entry name" value="PHAGE INTEGRASE-RELATED"/>
    <property type="match status" value="1"/>
</dbReference>
<reference evidence="7 8" key="1">
    <citation type="journal article" date="2020" name="Front. Microbiol.">
        <title>Single-cell genomics of novel Actinobacteria with the Wood-Ljungdahl pathway discovered in a serpentinizing system.</title>
        <authorList>
            <person name="Merino N."/>
            <person name="Kawai M."/>
            <person name="Boyd E.S."/>
            <person name="Colman D.R."/>
            <person name="McGlynn S.E."/>
            <person name="Nealson K.H."/>
            <person name="Kurokawa K."/>
            <person name="Hongoh Y."/>
        </authorList>
    </citation>
    <scope>NUCLEOTIDE SEQUENCE [LARGE SCALE GENOMIC DNA]</scope>
    <source>
        <strain evidence="7 8">S33</strain>
    </source>
</reference>
<dbReference type="InterPro" id="IPR044068">
    <property type="entry name" value="CB"/>
</dbReference>
<keyword evidence="3" id="KW-0233">DNA recombination</keyword>
<dbReference type="PROSITE" id="PS51900">
    <property type="entry name" value="CB"/>
    <property type="match status" value="1"/>
</dbReference>
<feature type="domain" description="Core-binding (CB)" evidence="6">
    <location>
        <begin position="1"/>
        <end position="84"/>
    </location>
</feature>
<name>A0A6V8QHZ4_9ACTN</name>
<dbReference type="InterPro" id="IPR050090">
    <property type="entry name" value="Tyrosine_recombinase_XerCD"/>
</dbReference>
<dbReference type="InterPro" id="IPR002104">
    <property type="entry name" value="Integrase_catalytic"/>
</dbReference>
<keyword evidence="1" id="KW-0229">DNA integration</keyword>
<organism evidence="7 8">
    <name type="scientific">Candidatus Hakubella thermalkaliphila</name>
    <dbReference type="NCBI Taxonomy" id="2754717"/>
    <lineage>
        <taxon>Bacteria</taxon>
        <taxon>Bacillati</taxon>
        <taxon>Actinomycetota</taxon>
        <taxon>Actinomycetota incertae sedis</taxon>
        <taxon>Candidatus Hakubellales</taxon>
        <taxon>Candidatus Hakubellaceae</taxon>
        <taxon>Candidatus Hakubella</taxon>
    </lineage>
</organism>
<keyword evidence="2 4" id="KW-0238">DNA-binding</keyword>
<dbReference type="Gene3D" id="1.10.443.10">
    <property type="entry name" value="Intergrase catalytic core"/>
    <property type="match status" value="1"/>
</dbReference>
<dbReference type="GO" id="GO:0003677">
    <property type="term" value="F:DNA binding"/>
    <property type="evidence" value="ECO:0007669"/>
    <property type="project" value="UniProtKB-UniRule"/>
</dbReference>
<dbReference type="InterPro" id="IPR011010">
    <property type="entry name" value="DNA_brk_join_enz"/>
</dbReference>
<dbReference type="Gene3D" id="1.10.150.130">
    <property type="match status" value="1"/>
</dbReference>
<dbReference type="GO" id="GO:0015074">
    <property type="term" value="P:DNA integration"/>
    <property type="evidence" value="ECO:0007669"/>
    <property type="project" value="UniProtKB-KW"/>
</dbReference>
<sequence length="270" mass="31358">MLHDFTKIYLRYLESSGKSPKTLSTYSFALNKYNKWRIKNYLLIKEVGRDSIINFRDSLINEGLKPASINLCLNVIYSFYDFLTHEGYIKGNPVNIKKNKVYNEHNQVKPFTAVEIAQIEAFLTNNLTELRIPILLLLNSGILIKELVKLTPSDVVLIKRHIFLKITTSTKATRLVPLTDDVTAHELLILTINIFKEFRIFPITEKSIIRCISFVKEQTGINFSYKRIRKNYSEYLINSGCPRELVRWILGYRSSLKVSPEDLFPFTVKV</sequence>
<dbReference type="GO" id="GO:0006310">
    <property type="term" value="P:DNA recombination"/>
    <property type="evidence" value="ECO:0007669"/>
    <property type="project" value="UniProtKB-KW"/>
</dbReference>
<evidence type="ECO:0000313" key="7">
    <source>
        <dbReference type="EMBL" id="GFP27649.1"/>
    </source>
</evidence>
<dbReference type="InterPro" id="IPR013762">
    <property type="entry name" value="Integrase-like_cat_sf"/>
</dbReference>
<evidence type="ECO:0000256" key="1">
    <source>
        <dbReference type="ARBA" id="ARBA00022908"/>
    </source>
</evidence>
<dbReference type="Pfam" id="PF00589">
    <property type="entry name" value="Phage_integrase"/>
    <property type="match status" value="1"/>
</dbReference>
<dbReference type="Pfam" id="PF02899">
    <property type="entry name" value="Phage_int_SAM_1"/>
    <property type="match status" value="1"/>
</dbReference>
<feature type="domain" description="Tyr recombinase" evidence="5">
    <location>
        <begin position="107"/>
        <end position="270"/>
    </location>
</feature>
<comment type="caution">
    <text evidence="7">The sequence shown here is derived from an EMBL/GenBank/DDBJ whole genome shotgun (WGS) entry which is preliminary data.</text>
</comment>
<evidence type="ECO:0000259" key="5">
    <source>
        <dbReference type="PROSITE" id="PS51898"/>
    </source>
</evidence>
<evidence type="ECO:0008006" key="9">
    <source>
        <dbReference type="Google" id="ProtNLM"/>
    </source>
</evidence>
<dbReference type="EMBL" id="BLRY01000052">
    <property type="protein sequence ID" value="GFP27649.1"/>
    <property type="molecule type" value="Genomic_DNA"/>
</dbReference>
<evidence type="ECO:0000256" key="3">
    <source>
        <dbReference type="ARBA" id="ARBA00023172"/>
    </source>
</evidence>
<dbReference type="Proteomes" id="UP000591948">
    <property type="component" value="Unassembled WGS sequence"/>
</dbReference>
<dbReference type="PROSITE" id="PS51898">
    <property type="entry name" value="TYR_RECOMBINASE"/>
    <property type="match status" value="1"/>
</dbReference>
<dbReference type="SUPFAM" id="SSF56349">
    <property type="entry name" value="DNA breaking-rejoining enzymes"/>
    <property type="match status" value="1"/>
</dbReference>
<proteinExistence type="predicted"/>
<dbReference type="AlphaFoldDB" id="A0A6V8QHZ4"/>
<gene>
    <name evidence="7" type="ORF">HKBW3S33_01060</name>
</gene>